<dbReference type="EMBL" id="FOJX01000001">
    <property type="protein sequence ID" value="SFA76241.1"/>
    <property type="molecule type" value="Genomic_DNA"/>
</dbReference>
<evidence type="ECO:0000313" key="1">
    <source>
        <dbReference type="EMBL" id="SFA76241.1"/>
    </source>
</evidence>
<proteinExistence type="predicted"/>
<protein>
    <submittedName>
        <fullName evidence="1">Uncharacterized protein</fullName>
    </submittedName>
</protein>
<gene>
    <name evidence="1" type="ORF">SAMN05216587_101656</name>
</gene>
<dbReference type="RefSeq" id="WP_074812789.1">
    <property type="nucleotide sequence ID" value="NZ_FOJX01000001.1"/>
</dbReference>
<name>A0A1I0VIT9_SELRU</name>
<sequence length="67" mass="7701">MNKNKMEQVAALFGKKLNEEFHFKVGKTVMKAKWTEMGLMSTDFAGRWWPCCYMPALLTGRAVIVDD</sequence>
<accession>A0A1I0VIT9</accession>
<evidence type="ECO:0000313" key="2">
    <source>
        <dbReference type="Proteomes" id="UP000183843"/>
    </source>
</evidence>
<organism evidence="1 2">
    <name type="scientific">Selenomonas ruminantium</name>
    <dbReference type="NCBI Taxonomy" id="971"/>
    <lineage>
        <taxon>Bacteria</taxon>
        <taxon>Bacillati</taxon>
        <taxon>Bacillota</taxon>
        <taxon>Negativicutes</taxon>
        <taxon>Selenomonadales</taxon>
        <taxon>Selenomonadaceae</taxon>
        <taxon>Selenomonas</taxon>
    </lineage>
</organism>
<dbReference type="Proteomes" id="UP000183843">
    <property type="component" value="Unassembled WGS sequence"/>
</dbReference>
<reference evidence="1 2" key="1">
    <citation type="submission" date="2016-10" db="EMBL/GenBank/DDBJ databases">
        <authorList>
            <person name="de Groot N.N."/>
        </authorList>
    </citation>
    <scope>NUCLEOTIDE SEQUENCE [LARGE SCALE GENOMIC DNA]</scope>
    <source>
        <strain evidence="1 2">L14</strain>
    </source>
</reference>
<dbReference type="AlphaFoldDB" id="A0A1I0VIT9"/>